<sequence>MKPRPGEGAYEVDIPNSHLKTRMWDGGMAMYRHFCLDFFDTNRQAPVNMPGVYTVTGPLGSMEKGFGMQRSAHKPWRARASARR</sequence>
<dbReference type="AlphaFoldDB" id="A0A1M2VG22"/>
<evidence type="ECO:0000313" key="2">
    <source>
        <dbReference type="EMBL" id="OJT06473.1"/>
    </source>
</evidence>
<reference evidence="2 3" key="1">
    <citation type="submission" date="2016-10" db="EMBL/GenBank/DDBJ databases">
        <title>Genome sequence of the basidiomycete white-rot fungus Trametes pubescens.</title>
        <authorList>
            <person name="Makela M.R."/>
            <person name="Granchi Z."/>
            <person name="Peng M."/>
            <person name="De Vries R.P."/>
            <person name="Grigoriev I."/>
            <person name="Riley R."/>
            <person name="Hilden K."/>
        </authorList>
    </citation>
    <scope>NUCLEOTIDE SEQUENCE [LARGE SCALE GENOMIC DNA]</scope>
    <source>
        <strain evidence="2 3">FBCC735</strain>
    </source>
</reference>
<evidence type="ECO:0000256" key="1">
    <source>
        <dbReference type="SAM" id="MobiDB-lite"/>
    </source>
</evidence>
<feature type="compositionally biased region" description="Basic residues" evidence="1">
    <location>
        <begin position="71"/>
        <end position="84"/>
    </location>
</feature>
<dbReference type="OrthoDB" id="2756797at2759"/>
<feature type="region of interest" description="Disordered" evidence="1">
    <location>
        <begin position="64"/>
        <end position="84"/>
    </location>
</feature>
<dbReference type="EMBL" id="MNAD01001307">
    <property type="protein sequence ID" value="OJT06473.1"/>
    <property type="molecule type" value="Genomic_DNA"/>
</dbReference>
<protein>
    <submittedName>
        <fullName evidence="2">Uncharacterized protein</fullName>
    </submittedName>
</protein>
<accession>A0A1M2VG22</accession>
<organism evidence="2 3">
    <name type="scientific">Trametes pubescens</name>
    <name type="common">White-rot fungus</name>
    <dbReference type="NCBI Taxonomy" id="154538"/>
    <lineage>
        <taxon>Eukaryota</taxon>
        <taxon>Fungi</taxon>
        <taxon>Dikarya</taxon>
        <taxon>Basidiomycota</taxon>
        <taxon>Agaricomycotina</taxon>
        <taxon>Agaricomycetes</taxon>
        <taxon>Polyporales</taxon>
        <taxon>Polyporaceae</taxon>
        <taxon>Trametes</taxon>
    </lineage>
</organism>
<proteinExistence type="predicted"/>
<evidence type="ECO:0000313" key="3">
    <source>
        <dbReference type="Proteomes" id="UP000184267"/>
    </source>
</evidence>
<keyword evidence="3" id="KW-1185">Reference proteome</keyword>
<gene>
    <name evidence="2" type="ORF">TRAPUB_2677</name>
</gene>
<dbReference type="Proteomes" id="UP000184267">
    <property type="component" value="Unassembled WGS sequence"/>
</dbReference>
<comment type="caution">
    <text evidence="2">The sequence shown here is derived from an EMBL/GenBank/DDBJ whole genome shotgun (WGS) entry which is preliminary data.</text>
</comment>
<name>A0A1M2VG22_TRAPU</name>